<dbReference type="Gene3D" id="2.40.30.30">
    <property type="entry name" value="Riboflavin kinase-like"/>
    <property type="match status" value="1"/>
</dbReference>
<reference evidence="8" key="1">
    <citation type="journal article" date="2013" name="Environ. Microbiol.">
        <title>Microbiota from the distal guts of lean and obese adolescents exhibit partial functional redundancy besides clear differences in community structure.</title>
        <authorList>
            <person name="Ferrer M."/>
            <person name="Ruiz A."/>
            <person name="Lanza F."/>
            <person name="Haange S.B."/>
            <person name="Oberbach A."/>
            <person name="Till H."/>
            <person name="Bargiela R."/>
            <person name="Campoy C."/>
            <person name="Segura M.T."/>
            <person name="Richter M."/>
            <person name="von Bergen M."/>
            <person name="Seifert J."/>
            <person name="Suarez A."/>
        </authorList>
    </citation>
    <scope>NUCLEOTIDE SEQUENCE</scope>
</reference>
<dbReference type="GO" id="GO:0005524">
    <property type="term" value="F:ATP binding"/>
    <property type="evidence" value="ECO:0007669"/>
    <property type="project" value="UniProtKB-KW"/>
</dbReference>
<dbReference type="InterPro" id="IPR014729">
    <property type="entry name" value="Rossmann-like_a/b/a_fold"/>
</dbReference>
<dbReference type="InterPro" id="IPR023465">
    <property type="entry name" value="Riboflavin_kinase_dom_sf"/>
</dbReference>
<evidence type="ECO:0000256" key="6">
    <source>
        <dbReference type="ARBA" id="ARBA00022840"/>
    </source>
</evidence>
<proteinExistence type="predicted"/>
<dbReference type="PANTHER" id="PTHR22749">
    <property type="entry name" value="RIBOFLAVIN KINASE/FMN ADENYLYLTRANSFERASE"/>
    <property type="match status" value="1"/>
</dbReference>
<dbReference type="EC" id="2.7.1.26" evidence="1"/>
<sequence>GIEISSTRIREAIRSGDMQTAAKMLGRPFSYDFTVVAGDRRGHLLGFPTINQFFPDGFVQPKHGVYASYVEIGGKAYPAVTNFGRRPTIGTPSVRSETCILGFSGDLYGTDTEVHLLEFLRAEKKFDGLSSLSAQIKADSESAVKIFENTIDKK</sequence>
<feature type="non-terminal residue" evidence="8">
    <location>
        <position position="1"/>
    </location>
</feature>
<dbReference type="GO" id="GO:0009398">
    <property type="term" value="P:FMN biosynthetic process"/>
    <property type="evidence" value="ECO:0007669"/>
    <property type="project" value="TreeGrafter"/>
</dbReference>
<evidence type="ECO:0000256" key="5">
    <source>
        <dbReference type="ARBA" id="ARBA00022741"/>
    </source>
</evidence>
<feature type="domain" description="Riboflavin kinase" evidence="7">
    <location>
        <begin position="24"/>
        <end position="148"/>
    </location>
</feature>
<evidence type="ECO:0000256" key="4">
    <source>
        <dbReference type="ARBA" id="ARBA00022679"/>
    </source>
</evidence>
<dbReference type="SUPFAM" id="SSF82114">
    <property type="entry name" value="Riboflavin kinase-like"/>
    <property type="match status" value="1"/>
</dbReference>
<evidence type="ECO:0000256" key="1">
    <source>
        <dbReference type="ARBA" id="ARBA00012105"/>
    </source>
</evidence>
<dbReference type="InterPro" id="IPR015865">
    <property type="entry name" value="Riboflavin_kinase_bac/euk"/>
</dbReference>
<protein>
    <recommendedName>
        <fullName evidence="1">riboflavin kinase</fullName>
        <ecNumber evidence="1">2.7.1.26</ecNumber>
    </recommendedName>
</protein>
<evidence type="ECO:0000256" key="3">
    <source>
        <dbReference type="ARBA" id="ARBA00022643"/>
    </source>
</evidence>
<organism evidence="8">
    <name type="scientific">human gut metagenome</name>
    <dbReference type="NCBI Taxonomy" id="408170"/>
    <lineage>
        <taxon>unclassified sequences</taxon>
        <taxon>metagenomes</taxon>
        <taxon>organismal metagenomes</taxon>
    </lineage>
</organism>
<accession>K1UR20</accession>
<keyword evidence="2" id="KW-0285">Flavoprotein</keyword>
<dbReference type="InterPro" id="IPR023468">
    <property type="entry name" value="Riboflavin_kinase"/>
</dbReference>
<dbReference type="PANTHER" id="PTHR22749:SF6">
    <property type="entry name" value="RIBOFLAVIN KINASE"/>
    <property type="match status" value="1"/>
</dbReference>
<dbReference type="GO" id="GO:0008531">
    <property type="term" value="F:riboflavin kinase activity"/>
    <property type="evidence" value="ECO:0007669"/>
    <property type="project" value="UniProtKB-EC"/>
</dbReference>
<dbReference type="SMART" id="SM00904">
    <property type="entry name" value="Flavokinase"/>
    <property type="match status" value="1"/>
</dbReference>
<gene>
    <name evidence="8" type="ORF">OBE_02120</name>
</gene>
<comment type="caution">
    <text evidence="8">The sequence shown here is derived from an EMBL/GenBank/DDBJ whole genome shotgun (WGS) entry which is preliminary data.</text>
</comment>
<keyword evidence="3" id="KW-0288">FMN</keyword>
<dbReference type="AlphaFoldDB" id="K1UR20"/>
<evidence type="ECO:0000313" key="8">
    <source>
        <dbReference type="EMBL" id="EKC73966.1"/>
    </source>
</evidence>
<keyword evidence="4" id="KW-0808">Transferase</keyword>
<name>K1UR20_9ZZZZ</name>
<keyword evidence="6" id="KW-0067">ATP-binding</keyword>
<evidence type="ECO:0000256" key="2">
    <source>
        <dbReference type="ARBA" id="ARBA00022630"/>
    </source>
</evidence>
<dbReference type="EMBL" id="AJWZ01001380">
    <property type="protein sequence ID" value="EKC73966.1"/>
    <property type="molecule type" value="Genomic_DNA"/>
</dbReference>
<evidence type="ECO:0000259" key="7">
    <source>
        <dbReference type="SMART" id="SM00904"/>
    </source>
</evidence>
<dbReference type="Gene3D" id="3.40.50.620">
    <property type="entry name" value="HUPs"/>
    <property type="match status" value="1"/>
</dbReference>
<keyword evidence="5" id="KW-0547">Nucleotide-binding</keyword>
<dbReference type="GO" id="GO:0009231">
    <property type="term" value="P:riboflavin biosynthetic process"/>
    <property type="evidence" value="ECO:0007669"/>
    <property type="project" value="InterPro"/>
</dbReference>
<dbReference type="Pfam" id="PF01687">
    <property type="entry name" value="Flavokinase"/>
    <property type="match status" value="1"/>
</dbReference>